<feature type="transmembrane region" description="Helical" evidence="1">
    <location>
        <begin position="87"/>
        <end position="109"/>
    </location>
</feature>
<proteinExistence type="predicted"/>
<keyword evidence="3" id="KW-1185">Reference proteome</keyword>
<evidence type="ECO:0000313" key="3">
    <source>
        <dbReference type="Proteomes" id="UP000323521"/>
    </source>
</evidence>
<dbReference type="AlphaFoldDB" id="A0A3G1KQ77"/>
<name>A0A3G1KQ77_FORW1</name>
<accession>A0A3G1KQ77</accession>
<gene>
    <name evidence="2" type="ORF">DCMF_07120</name>
</gene>
<keyword evidence="1" id="KW-0812">Transmembrane</keyword>
<protein>
    <submittedName>
        <fullName evidence="2">Uncharacterized protein</fullName>
    </submittedName>
</protein>
<evidence type="ECO:0000256" key="1">
    <source>
        <dbReference type="SAM" id="Phobius"/>
    </source>
</evidence>
<reference evidence="2 3" key="1">
    <citation type="submission" date="2016-10" db="EMBL/GenBank/DDBJ databases">
        <title>Complete Genome Sequence of Peptococcaceae strain DCMF.</title>
        <authorList>
            <person name="Edwards R.J."/>
            <person name="Holland S.I."/>
            <person name="Deshpande N.P."/>
            <person name="Wong Y.K."/>
            <person name="Ertan H."/>
            <person name="Manefield M."/>
            <person name="Russell T.L."/>
            <person name="Lee M.J."/>
        </authorList>
    </citation>
    <scope>NUCLEOTIDE SEQUENCE [LARGE SCALE GENOMIC DNA]</scope>
    <source>
        <strain evidence="2 3">DCMF</strain>
    </source>
</reference>
<keyword evidence="1" id="KW-1133">Transmembrane helix</keyword>
<feature type="transmembrane region" description="Helical" evidence="1">
    <location>
        <begin position="33"/>
        <end position="51"/>
    </location>
</feature>
<feature type="transmembrane region" description="Helical" evidence="1">
    <location>
        <begin position="57"/>
        <end position="75"/>
    </location>
</feature>
<dbReference type="RefSeq" id="WP_148133787.1">
    <property type="nucleotide sequence ID" value="NZ_CP017634.1"/>
</dbReference>
<organism evidence="2 3">
    <name type="scientific">Formimonas warabiya</name>
    <dbReference type="NCBI Taxonomy" id="1761012"/>
    <lineage>
        <taxon>Bacteria</taxon>
        <taxon>Bacillati</taxon>
        <taxon>Bacillota</taxon>
        <taxon>Clostridia</taxon>
        <taxon>Eubacteriales</taxon>
        <taxon>Peptococcaceae</taxon>
        <taxon>Candidatus Formimonas</taxon>
    </lineage>
</organism>
<dbReference type="Proteomes" id="UP000323521">
    <property type="component" value="Chromosome"/>
</dbReference>
<dbReference type="KEGG" id="fwa:DCMF_07120"/>
<feature type="transmembrane region" description="Helical" evidence="1">
    <location>
        <begin position="121"/>
        <end position="141"/>
    </location>
</feature>
<evidence type="ECO:0000313" key="2">
    <source>
        <dbReference type="EMBL" id="ATW24586.1"/>
    </source>
</evidence>
<sequence>MKMTLLELLFQGIPEQISLVLLTFLISKAKVDWKRIVVMGIFMACFIYLIRLLPITFGVHTIIAIALLIFIMVYLEKISLVRSVISVILVYVFLIFAETICFRMISTLFQLSWDQIRNNEILMIISGIPQVILMLFVAFITNKISLR</sequence>
<dbReference type="OrthoDB" id="1797780at2"/>
<keyword evidence="1" id="KW-0472">Membrane</keyword>
<dbReference type="EMBL" id="CP017634">
    <property type="protein sequence ID" value="ATW24586.1"/>
    <property type="molecule type" value="Genomic_DNA"/>
</dbReference>